<reference evidence="3" key="1">
    <citation type="submission" date="2022-11" db="UniProtKB">
        <authorList>
            <consortium name="WormBaseParasite"/>
        </authorList>
    </citation>
    <scope>IDENTIFICATION</scope>
</reference>
<organism evidence="2 3">
    <name type="scientific">Ditylenchus dipsaci</name>
    <dbReference type="NCBI Taxonomy" id="166011"/>
    <lineage>
        <taxon>Eukaryota</taxon>
        <taxon>Metazoa</taxon>
        <taxon>Ecdysozoa</taxon>
        <taxon>Nematoda</taxon>
        <taxon>Chromadorea</taxon>
        <taxon>Rhabditida</taxon>
        <taxon>Tylenchina</taxon>
        <taxon>Tylenchomorpha</taxon>
        <taxon>Sphaerularioidea</taxon>
        <taxon>Anguinidae</taxon>
        <taxon>Anguininae</taxon>
        <taxon>Ditylenchus</taxon>
    </lineage>
</organism>
<sequence>MAAAFHVDPISHYFDFGQINGERRAQCKYLNCGVVLRRSRESAPSSAPDASRNHADANDYAAQQQELAALRNQVQAQNVQIQQLTQTLTQTQQQMQQQTQMQQLSRRKLQIFALDSVSFGISTIKTILTIRSLLNLHVSKISCT</sequence>
<protein>
    <submittedName>
        <fullName evidence="3">Uncharacterized protein</fullName>
    </submittedName>
</protein>
<accession>A0A915EDE7</accession>
<evidence type="ECO:0000313" key="3">
    <source>
        <dbReference type="WBParaSite" id="jg5169"/>
    </source>
</evidence>
<evidence type="ECO:0000256" key="1">
    <source>
        <dbReference type="SAM" id="Coils"/>
    </source>
</evidence>
<feature type="coiled-coil region" evidence="1">
    <location>
        <begin position="60"/>
        <end position="101"/>
    </location>
</feature>
<evidence type="ECO:0000313" key="2">
    <source>
        <dbReference type="Proteomes" id="UP000887574"/>
    </source>
</evidence>
<proteinExistence type="predicted"/>
<dbReference type="Proteomes" id="UP000887574">
    <property type="component" value="Unplaced"/>
</dbReference>
<dbReference type="WBParaSite" id="jg5169">
    <property type="protein sequence ID" value="jg5169"/>
    <property type="gene ID" value="jg5169"/>
</dbReference>
<name>A0A915EDE7_9BILA</name>
<keyword evidence="1" id="KW-0175">Coiled coil</keyword>
<dbReference type="AlphaFoldDB" id="A0A915EDE7"/>
<keyword evidence="2" id="KW-1185">Reference proteome</keyword>